<evidence type="ECO:0000259" key="5">
    <source>
        <dbReference type="PROSITE" id="PS50054"/>
    </source>
</evidence>
<dbReference type="GO" id="GO:0043409">
    <property type="term" value="P:negative regulation of MAPK cascade"/>
    <property type="evidence" value="ECO:0007669"/>
    <property type="project" value="TreeGrafter"/>
</dbReference>
<dbReference type="InterPro" id="IPR000387">
    <property type="entry name" value="Tyr_Pase_dom"/>
</dbReference>
<dbReference type="EC" id="3.1.3.48" evidence="2"/>
<dbReference type="GO" id="GO:0004725">
    <property type="term" value="F:protein tyrosine phosphatase activity"/>
    <property type="evidence" value="ECO:0007669"/>
    <property type="project" value="UniProtKB-EC"/>
</dbReference>
<evidence type="ECO:0000256" key="4">
    <source>
        <dbReference type="ARBA" id="ARBA00022912"/>
    </source>
</evidence>
<dbReference type="InterPro" id="IPR029021">
    <property type="entry name" value="Prot-tyrosine_phosphatase-like"/>
</dbReference>
<keyword evidence="8" id="KW-1185">Reference proteome</keyword>
<evidence type="ECO:0000256" key="1">
    <source>
        <dbReference type="ARBA" id="ARBA00008601"/>
    </source>
</evidence>
<sequence length="150" mass="16995">MLLGSNIDQILSNLYLGNIIAATCEEILEENGITDILTMGNDMEPQFPGRFQYKVCELHDIDTEDIHQFFHEGIDFIQQALDQGGTVLVHCAGGISRSSTMICAYLMKTNSWTFSQALEFVKTKRFVCPNYGFRKQLLKFEAEEGLSQEE</sequence>
<dbReference type="InterPro" id="IPR020422">
    <property type="entry name" value="TYR_PHOSPHATASE_DUAL_dom"/>
</dbReference>
<dbReference type="AlphaFoldDB" id="A0AAD2D846"/>
<evidence type="ECO:0000256" key="3">
    <source>
        <dbReference type="ARBA" id="ARBA00022801"/>
    </source>
</evidence>
<feature type="domain" description="Tyrosine-protein phosphatase" evidence="5">
    <location>
        <begin position="6"/>
        <end position="146"/>
    </location>
</feature>
<dbReference type="PROSITE" id="PS00383">
    <property type="entry name" value="TYR_PHOSPHATASE_1"/>
    <property type="match status" value="1"/>
</dbReference>
<organism evidence="7 8">
    <name type="scientific">Euplotes crassus</name>
    <dbReference type="NCBI Taxonomy" id="5936"/>
    <lineage>
        <taxon>Eukaryota</taxon>
        <taxon>Sar</taxon>
        <taxon>Alveolata</taxon>
        <taxon>Ciliophora</taxon>
        <taxon>Intramacronucleata</taxon>
        <taxon>Spirotrichea</taxon>
        <taxon>Hypotrichia</taxon>
        <taxon>Euplotida</taxon>
        <taxon>Euplotidae</taxon>
        <taxon>Moneuplotes</taxon>
    </lineage>
</organism>
<dbReference type="Pfam" id="PF00782">
    <property type="entry name" value="DSPc"/>
    <property type="match status" value="1"/>
</dbReference>
<feature type="domain" description="Tyrosine specific protein phosphatases" evidence="6">
    <location>
        <begin position="68"/>
        <end position="125"/>
    </location>
</feature>
<keyword evidence="3" id="KW-0378">Hydrolase</keyword>
<dbReference type="Gene3D" id="3.90.190.10">
    <property type="entry name" value="Protein tyrosine phosphatase superfamily"/>
    <property type="match status" value="1"/>
</dbReference>
<dbReference type="Proteomes" id="UP001295684">
    <property type="component" value="Unassembled WGS sequence"/>
</dbReference>
<dbReference type="EMBL" id="CAMPGE010025251">
    <property type="protein sequence ID" value="CAI2383030.1"/>
    <property type="molecule type" value="Genomic_DNA"/>
</dbReference>
<comment type="similarity">
    <text evidence="1">Belongs to the protein-tyrosine phosphatase family. Non-receptor class dual specificity subfamily.</text>
</comment>
<accession>A0AAD2D846</accession>
<dbReference type="InterPro" id="IPR016130">
    <property type="entry name" value="Tyr_Pase_AS"/>
</dbReference>
<keyword evidence="4" id="KW-0904">Protein phosphatase</keyword>
<gene>
    <name evidence="7" type="ORF">ECRASSUSDP1_LOCUS24521</name>
</gene>
<evidence type="ECO:0000313" key="7">
    <source>
        <dbReference type="EMBL" id="CAI2383030.1"/>
    </source>
</evidence>
<dbReference type="SMART" id="SM00195">
    <property type="entry name" value="DSPc"/>
    <property type="match status" value="1"/>
</dbReference>
<dbReference type="PROSITE" id="PS50056">
    <property type="entry name" value="TYR_PHOSPHATASE_2"/>
    <property type="match status" value="1"/>
</dbReference>
<comment type="caution">
    <text evidence="7">The sequence shown here is derived from an EMBL/GenBank/DDBJ whole genome shotgun (WGS) entry which is preliminary data.</text>
</comment>
<dbReference type="InterPro" id="IPR000340">
    <property type="entry name" value="Dual-sp_phosphatase_cat-dom"/>
</dbReference>
<dbReference type="CDD" id="cd14498">
    <property type="entry name" value="DSP"/>
    <property type="match status" value="1"/>
</dbReference>
<dbReference type="PROSITE" id="PS50054">
    <property type="entry name" value="TYR_PHOSPHATASE_DUAL"/>
    <property type="match status" value="1"/>
</dbReference>
<proteinExistence type="inferred from homology"/>
<name>A0AAD2D846_EUPCR</name>
<dbReference type="GO" id="GO:0005737">
    <property type="term" value="C:cytoplasm"/>
    <property type="evidence" value="ECO:0007669"/>
    <property type="project" value="TreeGrafter"/>
</dbReference>
<dbReference type="PANTHER" id="PTHR10159">
    <property type="entry name" value="DUAL SPECIFICITY PROTEIN PHOSPHATASE"/>
    <property type="match status" value="1"/>
</dbReference>
<evidence type="ECO:0000256" key="2">
    <source>
        <dbReference type="ARBA" id="ARBA00013064"/>
    </source>
</evidence>
<dbReference type="PANTHER" id="PTHR10159:SF519">
    <property type="entry name" value="DUAL SPECIFICITY PROTEIN PHOSPHATASE MPK3"/>
    <property type="match status" value="1"/>
</dbReference>
<reference evidence="7" key="1">
    <citation type="submission" date="2023-07" db="EMBL/GenBank/DDBJ databases">
        <authorList>
            <consortium name="AG Swart"/>
            <person name="Singh M."/>
            <person name="Singh A."/>
            <person name="Seah K."/>
            <person name="Emmerich C."/>
        </authorList>
    </citation>
    <scope>NUCLEOTIDE SEQUENCE</scope>
    <source>
        <strain evidence="7">DP1</strain>
    </source>
</reference>
<dbReference type="SUPFAM" id="SSF52799">
    <property type="entry name" value="(Phosphotyrosine protein) phosphatases II"/>
    <property type="match status" value="1"/>
</dbReference>
<evidence type="ECO:0000259" key="6">
    <source>
        <dbReference type="PROSITE" id="PS50056"/>
    </source>
</evidence>
<evidence type="ECO:0000313" key="8">
    <source>
        <dbReference type="Proteomes" id="UP001295684"/>
    </source>
</evidence>
<protein>
    <recommendedName>
        <fullName evidence="2">protein-tyrosine-phosphatase</fullName>
        <ecNumber evidence="2">3.1.3.48</ecNumber>
    </recommendedName>
</protein>